<accession>A0A8D1A3W1</accession>
<protein>
    <submittedName>
        <fullName evidence="2">Uncharacterized protein</fullName>
    </submittedName>
</protein>
<feature type="transmembrane region" description="Helical" evidence="1">
    <location>
        <begin position="30"/>
        <end position="53"/>
    </location>
</feature>
<name>A0A8D1A3W1_PIG</name>
<dbReference type="Ensembl" id="ENSSSCT00045038771.1">
    <property type="protein sequence ID" value="ENSSSCP00045026955.1"/>
    <property type="gene ID" value="ENSSSCG00045022729.1"/>
</dbReference>
<sequence>MSSLISLINVLEFSAYKSFTSLVRCIHRYLIFWGAILKGIVFLYPFSNISLLVYRNATDFCMLILYPAALLNLLISSSSFWVESLGFSMYSIMSSAYSDSFISSLPIWMPFISFVCLIAVARTSKTLLNSSGESGHPCLVPDLSEEAFNFSPLSIIFAVDLS</sequence>
<keyword evidence="1" id="KW-0812">Transmembrane</keyword>
<dbReference type="AlphaFoldDB" id="A0A8D1A3W1"/>
<keyword evidence="1" id="KW-0472">Membrane</keyword>
<feature type="transmembrane region" description="Helical" evidence="1">
    <location>
        <begin position="60"/>
        <end position="81"/>
    </location>
</feature>
<keyword evidence="1" id="KW-1133">Transmembrane helix</keyword>
<evidence type="ECO:0000313" key="3">
    <source>
        <dbReference type="Proteomes" id="UP000694720"/>
    </source>
</evidence>
<proteinExistence type="predicted"/>
<dbReference type="Ensembl" id="ENSSSCT00035060258.1">
    <property type="protein sequence ID" value="ENSSSCP00035024226.1"/>
    <property type="gene ID" value="ENSSSCG00035045365.1"/>
</dbReference>
<reference evidence="2" key="1">
    <citation type="submission" date="2025-05" db="UniProtKB">
        <authorList>
            <consortium name="Ensembl"/>
        </authorList>
    </citation>
    <scope>IDENTIFICATION</scope>
</reference>
<feature type="transmembrane region" description="Helical" evidence="1">
    <location>
        <begin position="101"/>
        <end position="121"/>
    </location>
</feature>
<dbReference type="Proteomes" id="UP000694720">
    <property type="component" value="Unplaced"/>
</dbReference>
<dbReference type="Proteomes" id="UP000694728">
    <property type="component" value="Unplaced"/>
</dbReference>
<evidence type="ECO:0000256" key="1">
    <source>
        <dbReference type="SAM" id="Phobius"/>
    </source>
</evidence>
<evidence type="ECO:0000313" key="2">
    <source>
        <dbReference type="Ensembl" id="ENSSSCP00035024226.1"/>
    </source>
</evidence>
<organism evidence="2 3">
    <name type="scientific">Sus scrofa</name>
    <name type="common">Pig</name>
    <dbReference type="NCBI Taxonomy" id="9823"/>
    <lineage>
        <taxon>Eukaryota</taxon>
        <taxon>Metazoa</taxon>
        <taxon>Chordata</taxon>
        <taxon>Craniata</taxon>
        <taxon>Vertebrata</taxon>
        <taxon>Euteleostomi</taxon>
        <taxon>Mammalia</taxon>
        <taxon>Eutheria</taxon>
        <taxon>Laurasiatheria</taxon>
        <taxon>Artiodactyla</taxon>
        <taxon>Suina</taxon>
        <taxon>Suidae</taxon>
        <taxon>Sus</taxon>
    </lineage>
</organism>